<keyword evidence="3" id="KW-1185">Reference proteome</keyword>
<evidence type="ECO:0000313" key="2">
    <source>
        <dbReference type="EMBL" id="GKV26134.1"/>
    </source>
</evidence>
<dbReference type="AlphaFoldDB" id="A0AAV5KNF3"/>
<sequence>MRLLGWMQHKLWQNSIEPFKDFTSGNYCTCFSAKSSLNDQDSYSKPTFGTAFECRSSMQSRQECKNSSGAEANLEDGEGLVFHGFLSIGTLGSEQIISDSETPRFTMSLENIAEEETDVTEIDLKLINDELEKFLEAEAEGKGSNESSKRNSQVSAITLNGKPMEGAYLEEYGWMICPLQGYLFGSSIDLPETRTEGKKDKASLAELFKREKVTDGSSTEKYGKEEMQAKQTNKSVKHRIMKILNKLQSSSTNSSTSPKETYSVSTKKRFQKVIKMFHRKIHPASSAAERELKKSKKYMINNTPQYGFHLEGDQMHQDKDDCKFCQRHRSQEGRQCCKTNSKQPQSMLAGSTSSGNREHWIRTDANWVSTPTAQGIPHQLDT</sequence>
<gene>
    <name evidence="2" type="ORF">SLEP1_g35485</name>
</gene>
<organism evidence="2 3">
    <name type="scientific">Rubroshorea leprosula</name>
    <dbReference type="NCBI Taxonomy" id="152421"/>
    <lineage>
        <taxon>Eukaryota</taxon>
        <taxon>Viridiplantae</taxon>
        <taxon>Streptophyta</taxon>
        <taxon>Embryophyta</taxon>
        <taxon>Tracheophyta</taxon>
        <taxon>Spermatophyta</taxon>
        <taxon>Magnoliopsida</taxon>
        <taxon>eudicotyledons</taxon>
        <taxon>Gunneridae</taxon>
        <taxon>Pentapetalae</taxon>
        <taxon>rosids</taxon>
        <taxon>malvids</taxon>
        <taxon>Malvales</taxon>
        <taxon>Dipterocarpaceae</taxon>
        <taxon>Rubroshorea</taxon>
    </lineage>
</organism>
<dbReference type="PANTHER" id="PTHR34959:SF4">
    <property type="entry name" value="PROTEIN LAZY 1"/>
    <property type="match status" value="1"/>
</dbReference>
<feature type="region of interest" description="Disordered" evidence="1">
    <location>
        <begin position="336"/>
        <end position="357"/>
    </location>
</feature>
<comment type="caution">
    <text evidence="2">The sequence shown here is derived from an EMBL/GenBank/DDBJ whole genome shotgun (WGS) entry which is preliminary data.</text>
</comment>
<dbReference type="GO" id="GO:2000012">
    <property type="term" value="P:regulation of auxin polar transport"/>
    <property type="evidence" value="ECO:0007669"/>
    <property type="project" value="InterPro"/>
</dbReference>
<dbReference type="PANTHER" id="PTHR34959">
    <property type="entry name" value="PROTEIN LAZY 1"/>
    <property type="match status" value="1"/>
</dbReference>
<dbReference type="Proteomes" id="UP001054252">
    <property type="component" value="Unassembled WGS sequence"/>
</dbReference>
<reference evidence="2 3" key="1">
    <citation type="journal article" date="2021" name="Commun. Biol.">
        <title>The genome of Shorea leprosula (Dipterocarpaceae) highlights the ecological relevance of drought in aseasonal tropical rainforests.</title>
        <authorList>
            <person name="Ng K.K.S."/>
            <person name="Kobayashi M.J."/>
            <person name="Fawcett J.A."/>
            <person name="Hatakeyama M."/>
            <person name="Paape T."/>
            <person name="Ng C.H."/>
            <person name="Ang C.C."/>
            <person name="Tnah L.H."/>
            <person name="Lee C.T."/>
            <person name="Nishiyama T."/>
            <person name="Sese J."/>
            <person name="O'Brien M.J."/>
            <person name="Copetti D."/>
            <person name="Mohd Noor M.I."/>
            <person name="Ong R.C."/>
            <person name="Putra M."/>
            <person name="Sireger I.Z."/>
            <person name="Indrioko S."/>
            <person name="Kosugi Y."/>
            <person name="Izuno A."/>
            <person name="Isagi Y."/>
            <person name="Lee S.L."/>
            <person name="Shimizu K.K."/>
        </authorList>
    </citation>
    <scope>NUCLEOTIDE SEQUENCE [LARGE SCALE GENOMIC DNA]</scope>
    <source>
        <strain evidence="2">214</strain>
    </source>
</reference>
<dbReference type="InterPro" id="IPR038928">
    <property type="entry name" value="LAZY1"/>
</dbReference>
<dbReference type="EMBL" id="BPVZ01000071">
    <property type="protein sequence ID" value="GKV26134.1"/>
    <property type="molecule type" value="Genomic_DNA"/>
</dbReference>
<feature type="region of interest" description="Disordered" evidence="1">
    <location>
        <begin position="216"/>
        <end position="236"/>
    </location>
</feature>
<proteinExistence type="predicted"/>
<name>A0AAV5KNF3_9ROSI</name>
<feature type="compositionally biased region" description="Polar residues" evidence="1">
    <location>
        <begin position="337"/>
        <end position="355"/>
    </location>
</feature>
<evidence type="ECO:0008006" key="4">
    <source>
        <dbReference type="Google" id="ProtNLM"/>
    </source>
</evidence>
<protein>
    <recommendedName>
        <fullName evidence="4">Protein LAZY 1-like</fullName>
    </recommendedName>
</protein>
<accession>A0AAV5KNF3</accession>
<evidence type="ECO:0000256" key="1">
    <source>
        <dbReference type="SAM" id="MobiDB-lite"/>
    </source>
</evidence>
<evidence type="ECO:0000313" key="3">
    <source>
        <dbReference type="Proteomes" id="UP001054252"/>
    </source>
</evidence>
<dbReference type="GO" id="GO:0009630">
    <property type="term" value="P:gravitropism"/>
    <property type="evidence" value="ECO:0007669"/>
    <property type="project" value="InterPro"/>
</dbReference>